<sequence>MAGEKVPGMHDVDAMLEVCREIENAYFSQPKDKFRGAPAPYYFLRAAILCRKRHDYSGEVAICERWIALANDYSSQQKVKDGWAANVAAGGSSADIVKRLPKARELMEKAGQK</sequence>
<accession>A0A2X2CKL5</accession>
<name>A0A2X2CKL5_PSELU</name>
<proteinExistence type="predicted"/>
<organism evidence="1 2">
    <name type="scientific">Pseudomonas luteola</name>
    <dbReference type="NCBI Taxonomy" id="47886"/>
    <lineage>
        <taxon>Bacteria</taxon>
        <taxon>Pseudomonadati</taxon>
        <taxon>Pseudomonadota</taxon>
        <taxon>Gammaproteobacteria</taxon>
        <taxon>Pseudomonadales</taxon>
        <taxon>Pseudomonadaceae</taxon>
        <taxon>Pseudomonas</taxon>
    </lineage>
</organism>
<dbReference type="EMBL" id="UAUF01000012">
    <property type="protein sequence ID" value="SPZ07593.1"/>
    <property type="molecule type" value="Genomic_DNA"/>
</dbReference>
<evidence type="ECO:0000313" key="2">
    <source>
        <dbReference type="Proteomes" id="UP000250443"/>
    </source>
</evidence>
<reference evidence="1 2" key="1">
    <citation type="submission" date="2018-06" db="EMBL/GenBank/DDBJ databases">
        <authorList>
            <consortium name="Pathogen Informatics"/>
            <person name="Doyle S."/>
        </authorList>
    </citation>
    <scope>NUCLEOTIDE SEQUENCE [LARGE SCALE GENOMIC DNA]</scope>
    <source>
        <strain evidence="1 2">NCTC11842</strain>
    </source>
</reference>
<evidence type="ECO:0000313" key="1">
    <source>
        <dbReference type="EMBL" id="SPZ07593.1"/>
    </source>
</evidence>
<dbReference type="AlphaFoldDB" id="A0A2X2CKL5"/>
<dbReference type="Proteomes" id="UP000250443">
    <property type="component" value="Unassembled WGS sequence"/>
</dbReference>
<gene>
    <name evidence="1" type="ORF">NCTC11842_02400</name>
</gene>
<protein>
    <submittedName>
        <fullName evidence="1">Uncharacterized protein</fullName>
    </submittedName>
</protein>